<sequence>MLTVDFANVTEARIGPDQGLDLERELRAHTPPLEQALEALWARHRDPDMPLGWIAVPEDTETARAALRYREANPWVTDVVVLGIGGSALGAQAVHAALGDRRVALHFVDNVEPEPVLHLLGSLNPRTTLVNVISKSGTTAETMAAFLVFRKWLEDALGAEWRRHVAVTTDPKKGVLRPYAARHGLTAFSIPPTVGGRFSVLTPVGLVPLAFAGVDLEGLLAGARKANETAAAPVAENLPAQTALVQYLYYRRGKPISVLMPYSTRMRLVPDWFVQLHAESLGKAESKTGSRVHVGPTPLKAVGTTDQHAQVQLYREGPFDKLVVFVRLERPTTDLELPAVEGLEALDYLFGKRLFELLTAEAKATAHALAKARRPNYTIQLEQLDAYHLGWLLQHLMWQTAILGELLGVNAFDQPGVELGKQYTYALMGRAGFEALAEELKAEGVV</sequence>
<evidence type="ECO:0000313" key="10">
    <source>
        <dbReference type="EMBL" id="AEB12685.1"/>
    </source>
</evidence>
<dbReference type="CDD" id="cd05015">
    <property type="entry name" value="SIS_PGI_1"/>
    <property type="match status" value="1"/>
</dbReference>
<dbReference type="EMBL" id="CP002630">
    <property type="protein sequence ID" value="AEB12685.1"/>
    <property type="molecule type" value="Genomic_DNA"/>
</dbReference>
<feature type="active site" evidence="8">
    <location>
        <position position="421"/>
    </location>
</feature>
<evidence type="ECO:0000256" key="6">
    <source>
        <dbReference type="ARBA" id="ARBA00023235"/>
    </source>
</evidence>
<dbReference type="HAMAP" id="MF_00473">
    <property type="entry name" value="G6P_isomerase"/>
    <property type="match status" value="1"/>
</dbReference>
<dbReference type="InterPro" id="IPR035476">
    <property type="entry name" value="SIS_PGI_1"/>
</dbReference>
<dbReference type="OrthoDB" id="140919at2"/>
<dbReference type="GO" id="GO:0051156">
    <property type="term" value="P:glucose 6-phosphate metabolic process"/>
    <property type="evidence" value="ECO:0007669"/>
    <property type="project" value="TreeGrafter"/>
</dbReference>
<gene>
    <name evidence="8" type="primary">pgi</name>
    <name evidence="10" type="ordered locus">Marky_1955</name>
</gene>
<feature type="active site" description="Proton donor" evidence="8">
    <location>
        <position position="279"/>
    </location>
</feature>
<dbReference type="AlphaFoldDB" id="F2NKM5"/>
<dbReference type="KEGG" id="mhd:Marky_1955"/>
<dbReference type="eggNOG" id="COG0166">
    <property type="taxonomic scope" value="Bacteria"/>
</dbReference>
<evidence type="ECO:0000256" key="4">
    <source>
        <dbReference type="ARBA" id="ARBA00022490"/>
    </source>
</evidence>
<dbReference type="SUPFAM" id="SSF53697">
    <property type="entry name" value="SIS domain"/>
    <property type="match status" value="1"/>
</dbReference>
<dbReference type="EC" id="5.3.1.9" evidence="8"/>
<dbReference type="InterPro" id="IPR001672">
    <property type="entry name" value="G6P_Isomerase"/>
</dbReference>
<comment type="similarity">
    <text evidence="2 8 9">Belongs to the GPI family.</text>
</comment>
<evidence type="ECO:0000256" key="9">
    <source>
        <dbReference type="RuleBase" id="RU000612"/>
    </source>
</evidence>
<feature type="active site" evidence="8">
    <location>
        <position position="308"/>
    </location>
</feature>
<dbReference type="Pfam" id="PF00342">
    <property type="entry name" value="PGI"/>
    <property type="match status" value="1"/>
</dbReference>
<dbReference type="GO" id="GO:0006094">
    <property type="term" value="P:gluconeogenesis"/>
    <property type="evidence" value="ECO:0007669"/>
    <property type="project" value="UniProtKB-UniRule"/>
</dbReference>
<dbReference type="GO" id="GO:0097367">
    <property type="term" value="F:carbohydrate derivative binding"/>
    <property type="evidence" value="ECO:0007669"/>
    <property type="project" value="InterPro"/>
</dbReference>
<dbReference type="Proteomes" id="UP000007030">
    <property type="component" value="Chromosome"/>
</dbReference>
<dbReference type="UniPathway" id="UPA00109">
    <property type="reaction ID" value="UER00181"/>
</dbReference>
<evidence type="ECO:0000256" key="1">
    <source>
        <dbReference type="ARBA" id="ARBA00004926"/>
    </source>
</evidence>
<proteinExistence type="inferred from homology"/>
<evidence type="ECO:0000256" key="2">
    <source>
        <dbReference type="ARBA" id="ARBA00006604"/>
    </source>
</evidence>
<dbReference type="FunFam" id="3.40.50.10490:FF:000016">
    <property type="entry name" value="Glucose-6-phosphate isomerase"/>
    <property type="match status" value="1"/>
</dbReference>
<evidence type="ECO:0000256" key="7">
    <source>
        <dbReference type="ARBA" id="ARBA00029321"/>
    </source>
</evidence>
<dbReference type="HOGENOM" id="CLU_037303_1_0_0"/>
<comment type="pathway">
    <text evidence="8">Carbohydrate biosynthesis; gluconeogenesis.</text>
</comment>
<dbReference type="PRINTS" id="PR00662">
    <property type="entry name" value="G6PISOMERASE"/>
</dbReference>
<dbReference type="PANTHER" id="PTHR11469:SF1">
    <property type="entry name" value="GLUCOSE-6-PHOSPHATE ISOMERASE"/>
    <property type="match status" value="1"/>
</dbReference>
<dbReference type="GO" id="GO:0006096">
    <property type="term" value="P:glycolytic process"/>
    <property type="evidence" value="ECO:0007669"/>
    <property type="project" value="UniProtKB-UniRule"/>
</dbReference>
<keyword evidence="4 8" id="KW-0963">Cytoplasm</keyword>
<dbReference type="InterPro" id="IPR046348">
    <property type="entry name" value="SIS_dom_sf"/>
</dbReference>
<evidence type="ECO:0000256" key="5">
    <source>
        <dbReference type="ARBA" id="ARBA00023152"/>
    </source>
</evidence>
<evidence type="ECO:0000256" key="3">
    <source>
        <dbReference type="ARBA" id="ARBA00022432"/>
    </source>
</evidence>
<dbReference type="GO" id="GO:0048029">
    <property type="term" value="F:monosaccharide binding"/>
    <property type="evidence" value="ECO:0007669"/>
    <property type="project" value="TreeGrafter"/>
</dbReference>
<dbReference type="RefSeq" id="WP_013704730.1">
    <property type="nucleotide sequence ID" value="NC_015387.1"/>
</dbReference>
<dbReference type="GO" id="GO:0005829">
    <property type="term" value="C:cytosol"/>
    <property type="evidence" value="ECO:0007669"/>
    <property type="project" value="TreeGrafter"/>
</dbReference>
<comment type="pathway">
    <text evidence="1 8 9">Carbohydrate degradation; glycolysis; D-glyceraldehyde 3-phosphate and glycerone phosphate from D-glucose: step 2/4.</text>
</comment>
<protein>
    <recommendedName>
        <fullName evidence="8">Glucose-6-phosphate isomerase</fullName>
        <shortName evidence="8">GPI</shortName>
        <ecNumber evidence="8">5.3.1.9</ecNumber>
    </recommendedName>
    <alternativeName>
        <fullName evidence="8">Phosphoglucose isomerase</fullName>
        <shortName evidence="8">PGI</shortName>
    </alternativeName>
    <alternativeName>
        <fullName evidence="8">Phosphohexose isomerase</fullName>
        <shortName evidence="8">PHI</shortName>
    </alternativeName>
</protein>
<evidence type="ECO:0000256" key="8">
    <source>
        <dbReference type="HAMAP-Rule" id="MF_00473"/>
    </source>
</evidence>
<keyword evidence="3 8" id="KW-0312">Gluconeogenesis</keyword>
<dbReference type="CDD" id="cd05016">
    <property type="entry name" value="SIS_PGI_2"/>
    <property type="match status" value="1"/>
</dbReference>
<comment type="function">
    <text evidence="8">Catalyzes the reversible isomerization of glucose-6-phosphate to fructose-6-phosphate.</text>
</comment>
<keyword evidence="11" id="KW-1185">Reference proteome</keyword>
<keyword evidence="6 8" id="KW-0413">Isomerase</keyword>
<keyword evidence="5 8" id="KW-0324">Glycolysis</keyword>
<organism evidence="10 11">
    <name type="scientific">Marinithermus hydrothermalis (strain DSM 14884 / JCM 11576 / T1)</name>
    <dbReference type="NCBI Taxonomy" id="869210"/>
    <lineage>
        <taxon>Bacteria</taxon>
        <taxon>Thermotogati</taxon>
        <taxon>Deinococcota</taxon>
        <taxon>Deinococci</taxon>
        <taxon>Thermales</taxon>
        <taxon>Thermaceae</taxon>
        <taxon>Marinithermus</taxon>
    </lineage>
</organism>
<dbReference type="PROSITE" id="PS00174">
    <property type="entry name" value="P_GLUCOSE_ISOMERASE_2"/>
    <property type="match status" value="1"/>
</dbReference>
<dbReference type="InterPro" id="IPR035482">
    <property type="entry name" value="SIS_PGI_2"/>
</dbReference>
<dbReference type="UniPathway" id="UPA00138"/>
<reference evidence="10 11" key="1">
    <citation type="journal article" date="2012" name="Stand. Genomic Sci.">
        <title>Complete genome sequence of the aerobic, heterotroph Marinithermus hydrothermalis type strain (T1(T)) from a deep-sea hydrothermal vent chimney.</title>
        <authorList>
            <person name="Copeland A."/>
            <person name="Gu W."/>
            <person name="Yasawong M."/>
            <person name="Lapidus A."/>
            <person name="Lucas S."/>
            <person name="Deshpande S."/>
            <person name="Pagani I."/>
            <person name="Tapia R."/>
            <person name="Cheng J.F."/>
            <person name="Goodwin L.A."/>
            <person name="Pitluck S."/>
            <person name="Liolios K."/>
            <person name="Ivanova N."/>
            <person name="Mavromatis K."/>
            <person name="Mikhailova N."/>
            <person name="Pati A."/>
            <person name="Chen A."/>
            <person name="Palaniappan K."/>
            <person name="Land M."/>
            <person name="Pan C."/>
            <person name="Brambilla E.M."/>
            <person name="Rohde M."/>
            <person name="Tindall B.J."/>
            <person name="Sikorski J."/>
            <person name="Goker M."/>
            <person name="Detter J.C."/>
            <person name="Bristow J."/>
            <person name="Eisen J.A."/>
            <person name="Markowitz V."/>
            <person name="Hugenholtz P."/>
            <person name="Kyrpides N.C."/>
            <person name="Klenk H.P."/>
            <person name="Woyke T."/>
        </authorList>
    </citation>
    <scope>NUCLEOTIDE SEQUENCE [LARGE SCALE GENOMIC DNA]</scope>
    <source>
        <strain evidence="11">DSM 14884 / JCM 11576 / T1</strain>
    </source>
</reference>
<dbReference type="PROSITE" id="PS51463">
    <property type="entry name" value="P_GLUCOSE_ISOMERASE_3"/>
    <property type="match status" value="1"/>
</dbReference>
<accession>F2NKM5</accession>
<dbReference type="InterPro" id="IPR018189">
    <property type="entry name" value="Phosphoglucose_isomerase_CS"/>
</dbReference>
<comment type="subcellular location">
    <subcellularLocation>
        <location evidence="8">Cytoplasm</location>
    </subcellularLocation>
</comment>
<name>F2NKM5_MARHT</name>
<evidence type="ECO:0000313" key="11">
    <source>
        <dbReference type="Proteomes" id="UP000007030"/>
    </source>
</evidence>
<dbReference type="GO" id="GO:0004347">
    <property type="term" value="F:glucose-6-phosphate isomerase activity"/>
    <property type="evidence" value="ECO:0007669"/>
    <property type="project" value="UniProtKB-UniRule"/>
</dbReference>
<dbReference type="PANTHER" id="PTHR11469">
    <property type="entry name" value="GLUCOSE-6-PHOSPHATE ISOMERASE"/>
    <property type="match status" value="1"/>
</dbReference>
<dbReference type="STRING" id="869210.Marky_1955"/>
<comment type="catalytic activity">
    <reaction evidence="7 8 9">
        <text>alpha-D-glucose 6-phosphate = beta-D-fructose 6-phosphate</text>
        <dbReference type="Rhea" id="RHEA:11816"/>
        <dbReference type="ChEBI" id="CHEBI:57634"/>
        <dbReference type="ChEBI" id="CHEBI:58225"/>
        <dbReference type="EC" id="5.3.1.9"/>
    </reaction>
</comment>
<dbReference type="Gene3D" id="3.40.50.10490">
    <property type="entry name" value="Glucose-6-phosphate isomerase like protein, domain 1"/>
    <property type="match status" value="2"/>
</dbReference>